<sequence length="181" mass="19924">MADGLNTARAMRVAEIMQDFKNIQMRISSIRANPSAEEYNEDGFVILRQCVSAAQQLLARPFQSEGSTNGDEEQAKAQLKTIILDAAVRRFMAQKIYLRAAAALRWASNRNAILQGARPSPGHAPALQQIRNTLRAELASITDARVEAGLRQADTNAGKYLQEDPSLALIQRMAGSMTLPW</sequence>
<gene>
    <name evidence="1" type="ORF">AC578_6185</name>
</gene>
<proteinExistence type="predicted"/>
<protein>
    <submittedName>
        <fullName evidence="1">Uncharacterized protein</fullName>
    </submittedName>
</protein>
<name>A0A139HA76_9PEZI</name>
<dbReference type="OrthoDB" id="431557at2759"/>
<dbReference type="EMBL" id="LFZN01000095">
    <property type="protein sequence ID" value="KXS99258.1"/>
    <property type="molecule type" value="Genomic_DNA"/>
</dbReference>
<comment type="caution">
    <text evidence="1">The sequence shown here is derived from an EMBL/GenBank/DDBJ whole genome shotgun (WGS) entry which is preliminary data.</text>
</comment>
<evidence type="ECO:0000313" key="2">
    <source>
        <dbReference type="Proteomes" id="UP000070133"/>
    </source>
</evidence>
<dbReference type="AlphaFoldDB" id="A0A139HA76"/>
<dbReference type="Proteomes" id="UP000070133">
    <property type="component" value="Unassembled WGS sequence"/>
</dbReference>
<accession>A0A139HA76</accession>
<reference evidence="1 2" key="1">
    <citation type="submission" date="2015-07" db="EMBL/GenBank/DDBJ databases">
        <title>Comparative genomics of the Sigatoka disease complex on banana suggests a link between parallel evolutionary changes in Pseudocercospora fijiensis and Pseudocercospora eumusae and increased virulence on the banana host.</title>
        <authorList>
            <person name="Chang T.-C."/>
            <person name="Salvucci A."/>
            <person name="Crous P.W."/>
            <person name="Stergiopoulos I."/>
        </authorList>
    </citation>
    <scope>NUCLEOTIDE SEQUENCE [LARGE SCALE GENOMIC DNA]</scope>
    <source>
        <strain evidence="1 2">CBS 114824</strain>
    </source>
</reference>
<keyword evidence="2" id="KW-1185">Reference proteome</keyword>
<organism evidence="1 2">
    <name type="scientific">Pseudocercospora eumusae</name>
    <dbReference type="NCBI Taxonomy" id="321146"/>
    <lineage>
        <taxon>Eukaryota</taxon>
        <taxon>Fungi</taxon>
        <taxon>Dikarya</taxon>
        <taxon>Ascomycota</taxon>
        <taxon>Pezizomycotina</taxon>
        <taxon>Dothideomycetes</taxon>
        <taxon>Dothideomycetidae</taxon>
        <taxon>Mycosphaerellales</taxon>
        <taxon>Mycosphaerellaceae</taxon>
        <taxon>Pseudocercospora</taxon>
    </lineage>
</organism>
<evidence type="ECO:0000313" key="1">
    <source>
        <dbReference type="EMBL" id="KXS99258.1"/>
    </source>
</evidence>